<evidence type="ECO:0000313" key="3">
    <source>
        <dbReference type="EMBL" id="KAF9691564.1"/>
    </source>
</evidence>
<sequence>MVLGEMQSIFTGARISWEDLSDSDSDASTDDGREHADTTAELSQLLSNLSEINTCLMRLSISIRNPAPHDQFKESKHINFSHYETFDIDHVQAKYPHASPFLFFRLGKAISRRRQFLRYREDHRKKYEHGLTSHTSQRPAFVQSEEECNSHRQPSTVATASEEHPSTVASSLPWAVKNINSIEELDEHDDLVERLSQTSYALSTGDSTKLRPPPLPSTACTGQPFECTVCFRIVLVQDTLAWRKHVYRDLQPYVCTFEDCKTPDHTYESRYEWFQHESQVHRGYWECLDGCNKILESADGLRKHLRIDHVDLMSDARLDDLVSICYRPTINQEEVECVLCLTRHPSLPQLRRHLGEHQEELSLFALPSHAEENYDMSERESVADEVSLSDGDTDRKGSNTTNIRCAECSQGFEGDIDNQIEALSEHREVILHSDATPREFSSWRCRIMRDVSSSVETRQDKLDTKITGLLLEEIRNKILQTSTSLSNGRAQLLSALEKRFGLQDVRSSSDNLEHQSRSTIQQSEDRFDHDSYFKMIPKDERDTVDFDKSEARVSAGSAIIFDNKTPTSREIGRLVEANSFDLDLGRELRKDEVAHIKDMLLLYSFTPTTQDTVLDATNTDGLEQTPTAVATARLDRDLADGECTGCEKLYTVQETFTALDRAMNQAPGMQTRHNWSKSKVNGTWKIYLGNLSSANLLMDSACAQCVLKDISQVQHWPVYDIEVGSWETATQAEGGDGTEATRSRPEDASGSDVQPSLPSDTNMNTPERISLYTELHQATSISLLAPDDSTTEQFPPVLDVGAGPNAYDILEESSPRYNLDCPVRKHCIMTGAPPDCNGLNVPSVDLVRRHLLDVHEYMNINMCKNCGRFLITSLAWTEHESQVCHVQQTLGNSMERWRDLYRALFPDAVGIPDPEDVSANKTNAFYHGEHYSDEPRVLAPLVQERRQTLDSNPFADPFEHDLLLQVERNRTSDSMTIFSPSPDRPPPSTPPTDTASAPLLNPAASNYAHKAQAVSLPRKSIASPILVHVNRPQPRAPKPTSPAPAAPSHPNTNRHSEEQVSTPHDPASPATQRRSIPASYAPETRCQEEIGKH</sequence>
<feature type="region of interest" description="Disordered" evidence="1">
    <location>
        <begin position="377"/>
        <end position="396"/>
    </location>
</feature>
<keyword evidence="4" id="KW-1185">Reference proteome</keyword>
<evidence type="ECO:0000313" key="4">
    <source>
        <dbReference type="Proteomes" id="UP000651452"/>
    </source>
</evidence>
<dbReference type="OrthoDB" id="6133115at2759"/>
<reference evidence="3" key="2">
    <citation type="submission" date="2020-09" db="EMBL/GenBank/DDBJ databases">
        <title>Reference genome assembly for Australian Ascochyta lentis isolate Al4.</title>
        <authorList>
            <person name="Lee R.C."/>
            <person name="Farfan-Caceres L.M."/>
            <person name="Debler J.W."/>
            <person name="Williams A.H."/>
            <person name="Henares B.M."/>
        </authorList>
    </citation>
    <scope>NUCLEOTIDE SEQUENCE</scope>
    <source>
        <strain evidence="3">Al4</strain>
    </source>
</reference>
<organism evidence="3 4">
    <name type="scientific">Ascochyta lentis</name>
    <dbReference type="NCBI Taxonomy" id="205686"/>
    <lineage>
        <taxon>Eukaryota</taxon>
        <taxon>Fungi</taxon>
        <taxon>Dikarya</taxon>
        <taxon>Ascomycota</taxon>
        <taxon>Pezizomycotina</taxon>
        <taxon>Dothideomycetes</taxon>
        <taxon>Pleosporomycetidae</taxon>
        <taxon>Pleosporales</taxon>
        <taxon>Pleosporineae</taxon>
        <taxon>Didymellaceae</taxon>
        <taxon>Ascochyta</taxon>
    </lineage>
</organism>
<accession>A0A8H7ITC9</accession>
<dbReference type="EMBL" id="RZGK01000020">
    <property type="protein sequence ID" value="KAF9691564.1"/>
    <property type="molecule type" value="Genomic_DNA"/>
</dbReference>
<comment type="caution">
    <text evidence="3">The sequence shown here is derived from an EMBL/GenBank/DDBJ whole genome shotgun (WGS) entry which is preliminary data.</text>
</comment>
<dbReference type="AlphaFoldDB" id="A0A8H7ITC9"/>
<feature type="region of interest" description="Disordered" evidence="1">
    <location>
        <begin position="730"/>
        <end position="765"/>
    </location>
</feature>
<dbReference type="InterPro" id="IPR013087">
    <property type="entry name" value="Znf_C2H2_type"/>
</dbReference>
<protein>
    <recommendedName>
        <fullName evidence="2">C2H2-type domain-containing protein</fullName>
    </recommendedName>
</protein>
<feature type="compositionally biased region" description="Polar residues" evidence="1">
    <location>
        <begin position="751"/>
        <end position="765"/>
    </location>
</feature>
<feature type="region of interest" description="Disordered" evidence="1">
    <location>
        <begin position="974"/>
        <end position="1000"/>
    </location>
</feature>
<dbReference type="Proteomes" id="UP000651452">
    <property type="component" value="Unassembled WGS sequence"/>
</dbReference>
<reference evidence="3" key="1">
    <citation type="submission" date="2018-12" db="EMBL/GenBank/DDBJ databases">
        <authorList>
            <person name="Syme R.A."/>
            <person name="Farfan-Caceres L."/>
            <person name="Lichtenzveig J."/>
        </authorList>
    </citation>
    <scope>NUCLEOTIDE SEQUENCE</scope>
    <source>
        <strain evidence="3">Al4</strain>
    </source>
</reference>
<dbReference type="PANTHER" id="PTHR35391:SF7">
    <property type="entry name" value="C2H2-TYPE DOMAIN-CONTAINING PROTEIN"/>
    <property type="match status" value="1"/>
</dbReference>
<dbReference type="PROSITE" id="PS00028">
    <property type="entry name" value="ZINC_FINGER_C2H2_1"/>
    <property type="match status" value="1"/>
</dbReference>
<dbReference type="PANTHER" id="PTHR35391">
    <property type="entry name" value="C2H2-TYPE DOMAIN-CONTAINING PROTEIN-RELATED"/>
    <property type="match status" value="1"/>
</dbReference>
<feature type="region of interest" description="Disordered" evidence="1">
    <location>
        <begin position="1031"/>
        <end position="1093"/>
    </location>
</feature>
<dbReference type="Pfam" id="PF26082">
    <property type="entry name" value="zf-C2H2_AcuF"/>
    <property type="match status" value="1"/>
</dbReference>
<feature type="region of interest" description="Disordered" evidence="1">
    <location>
        <begin position="145"/>
        <end position="169"/>
    </location>
</feature>
<gene>
    <name evidence="3" type="ORF">EKO04_010423</name>
</gene>
<evidence type="ECO:0000256" key="1">
    <source>
        <dbReference type="SAM" id="MobiDB-lite"/>
    </source>
</evidence>
<dbReference type="SMART" id="SM00355">
    <property type="entry name" value="ZnF_C2H2"/>
    <property type="match status" value="4"/>
</dbReference>
<proteinExistence type="predicted"/>
<feature type="domain" description="C2H2-type" evidence="2">
    <location>
        <begin position="287"/>
        <end position="309"/>
    </location>
</feature>
<name>A0A8H7ITC9_9PLEO</name>
<evidence type="ECO:0000259" key="2">
    <source>
        <dbReference type="PROSITE" id="PS00028"/>
    </source>
</evidence>
<feature type="compositionally biased region" description="Pro residues" evidence="1">
    <location>
        <begin position="1034"/>
        <end position="1047"/>
    </location>
</feature>
<dbReference type="InterPro" id="IPR058925">
    <property type="entry name" value="zf-C2H2_AcuF"/>
</dbReference>